<feature type="region of interest" description="Disordered" evidence="1">
    <location>
        <begin position="334"/>
        <end position="361"/>
    </location>
</feature>
<feature type="non-terminal residue" evidence="2">
    <location>
        <position position="686"/>
    </location>
</feature>
<keyword evidence="3" id="KW-1185">Reference proteome</keyword>
<evidence type="ECO:0000313" key="2">
    <source>
        <dbReference type="EMBL" id="KDR65339.1"/>
    </source>
</evidence>
<evidence type="ECO:0000313" key="3">
    <source>
        <dbReference type="Proteomes" id="UP000027222"/>
    </source>
</evidence>
<name>A0A067SC38_GALM3</name>
<evidence type="ECO:0000256" key="1">
    <source>
        <dbReference type="SAM" id="MobiDB-lite"/>
    </source>
</evidence>
<protein>
    <submittedName>
        <fullName evidence="2">Uncharacterized protein</fullName>
    </submittedName>
</protein>
<feature type="non-terminal residue" evidence="2">
    <location>
        <position position="1"/>
    </location>
</feature>
<dbReference type="OrthoDB" id="3032033at2759"/>
<dbReference type="HOGENOM" id="CLU_387351_0_0_1"/>
<reference evidence="3" key="1">
    <citation type="journal article" date="2014" name="Proc. Natl. Acad. Sci. U.S.A.">
        <title>Extensive sampling of basidiomycete genomes demonstrates inadequacy of the white-rot/brown-rot paradigm for wood decay fungi.</title>
        <authorList>
            <person name="Riley R."/>
            <person name="Salamov A.A."/>
            <person name="Brown D.W."/>
            <person name="Nagy L.G."/>
            <person name="Floudas D."/>
            <person name="Held B.W."/>
            <person name="Levasseur A."/>
            <person name="Lombard V."/>
            <person name="Morin E."/>
            <person name="Otillar R."/>
            <person name="Lindquist E.A."/>
            <person name="Sun H."/>
            <person name="LaButti K.M."/>
            <person name="Schmutz J."/>
            <person name="Jabbour D."/>
            <person name="Luo H."/>
            <person name="Baker S.E."/>
            <person name="Pisabarro A.G."/>
            <person name="Walton J.D."/>
            <person name="Blanchette R.A."/>
            <person name="Henrissat B."/>
            <person name="Martin F."/>
            <person name="Cullen D."/>
            <person name="Hibbett D.S."/>
            <person name="Grigoriev I.V."/>
        </authorList>
    </citation>
    <scope>NUCLEOTIDE SEQUENCE [LARGE SCALE GENOMIC DNA]</scope>
    <source>
        <strain evidence="3">CBS 339.88</strain>
    </source>
</reference>
<proteinExistence type="predicted"/>
<dbReference type="Proteomes" id="UP000027222">
    <property type="component" value="Unassembled WGS sequence"/>
</dbReference>
<feature type="compositionally biased region" description="Acidic residues" evidence="1">
    <location>
        <begin position="342"/>
        <end position="361"/>
    </location>
</feature>
<organism evidence="2 3">
    <name type="scientific">Galerina marginata (strain CBS 339.88)</name>
    <dbReference type="NCBI Taxonomy" id="685588"/>
    <lineage>
        <taxon>Eukaryota</taxon>
        <taxon>Fungi</taxon>
        <taxon>Dikarya</taxon>
        <taxon>Basidiomycota</taxon>
        <taxon>Agaricomycotina</taxon>
        <taxon>Agaricomycetes</taxon>
        <taxon>Agaricomycetidae</taxon>
        <taxon>Agaricales</taxon>
        <taxon>Agaricineae</taxon>
        <taxon>Strophariaceae</taxon>
        <taxon>Galerina</taxon>
    </lineage>
</organism>
<gene>
    <name evidence="2" type="ORF">GALMADRAFT_49554</name>
</gene>
<dbReference type="AlphaFoldDB" id="A0A067SC38"/>
<accession>A0A067SC38</accession>
<dbReference type="EMBL" id="KL142455">
    <property type="protein sequence ID" value="KDR65339.1"/>
    <property type="molecule type" value="Genomic_DNA"/>
</dbReference>
<sequence>IHLSTAFMLEPPNGIDHIPRSSSQKLELQLSSSFASLAVLRREVIGVVVKDVNRGNPLQAIVTCTPQTGEEVPVNGVMPGSDGQKASVSTKATLVSPGIPRKFKKFKKERMSSTNKGNVLDSYIKEVLQSQGCQYISLDDHIWMLQKILNTRSAQDIDKSLQRLLLYVVIACFRKLSQRTCHFLKNGPFEEYDYKELKAIDTKPTTATSFYNKETFRDFHHMLLSILDVYRNALGQMKNATEYDGPSQETFGTAAANIRWAGDLLHRLTTGAALPMHLQTIRKSLSVLGTSNLSKSRGEEAGVHPVQGKAGIPLRDGDLIKSQDSSEDVHAIAGTKAYDLDNTADNDHDGEPEDEDEDEDCLEEIRSPAGHQAALKWIKLLVSQFSSAHMLIYGLQNIRVSFQILKSPQVGRDFMPWKELLADKNFFPARPSMRGGSRLWSNKQITSFLDKGLRSNRRPTLNFAHNAYKTWQGLLATHRSSISQPSSVYQPLFDRMVEIVSQMHDQTTVPGCQEAAQNILRALRASAASGITVDIMVESARTTQVTRNLLHIIEVCRIFNKLAPTKFSGSLHCQVALGTLISTPINEALPQYSSLLAKLQEYGPVIGSSKDCCAVCARLLSITSPLSSSQSFVTKGSHRTITPCTLPDWTPPHVVKQMIDYFGASLREEIGRLMERTNWAPFKHNP</sequence>